<dbReference type="HAMAP" id="MF_01324">
    <property type="entry name" value="RNApol_bact_RpoC2"/>
    <property type="match status" value="1"/>
</dbReference>
<keyword evidence="4 6" id="KW-0548">Nucleotidyltransferase</keyword>
<dbReference type="EC" id="2.7.7.6" evidence="6"/>
<keyword evidence="6" id="KW-0479">Metal-binding</keyword>
<comment type="subcellular location">
    <subcellularLocation>
        <location evidence="6">Plastid</location>
        <location evidence="6">Chloroplast</location>
    </subcellularLocation>
</comment>
<comment type="function">
    <text evidence="6">DNA-dependent RNA polymerase catalyzes the transcription of DNA into RNA using the four ribonucleoside triphosphates as substrates.</text>
</comment>
<dbReference type="InterPro" id="IPR050254">
    <property type="entry name" value="RNA_pol_beta''_euk"/>
</dbReference>
<feature type="domain" description="RNA polymerase Rpb1" evidence="8">
    <location>
        <begin position="91"/>
        <end position="162"/>
    </location>
</feature>
<comment type="subunit">
    <text evidence="6">In plastids the minimal PEP RNA polymerase catalytic core is composed of four subunits: alpha, beta, beta', and beta''. When a (nuclear-encoded) sigma factor is associated with the core the holoenzyme is formed, which can initiate transcription.</text>
</comment>
<organism evidence="9">
    <name type="scientific">Coleochaete scutata</name>
    <dbReference type="NCBI Taxonomy" id="3125"/>
    <lineage>
        <taxon>Eukaryota</taxon>
        <taxon>Viridiplantae</taxon>
        <taxon>Streptophyta</taxon>
        <taxon>Coleochaetophyceae</taxon>
        <taxon>Coleochaetales</taxon>
        <taxon>Coleochaetaceae</taxon>
        <taxon>Coleochaete</taxon>
    </lineage>
</organism>
<evidence type="ECO:0000256" key="4">
    <source>
        <dbReference type="ARBA" id="ARBA00022695"/>
    </source>
</evidence>
<dbReference type="NCBIfam" id="TIGR02388">
    <property type="entry name" value="rpoC2_cyan"/>
    <property type="match status" value="1"/>
</dbReference>
<keyword evidence="3 6" id="KW-0808">Transferase</keyword>
<dbReference type="Gene3D" id="1.10.132.30">
    <property type="match status" value="1"/>
</dbReference>
<dbReference type="GO" id="GO:0003899">
    <property type="term" value="F:DNA-directed RNA polymerase activity"/>
    <property type="evidence" value="ECO:0007669"/>
    <property type="project" value="UniProtKB-UniRule"/>
</dbReference>
<keyword evidence="2 9" id="KW-0934">Plastid</keyword>
<keyword evidence="5 6" id="KW-0804">Transcription</keyword>
<evidence type="ECO:0000256" key="2">
    <source>
        <dbReference type="ARBA" id="ARBA00022640"/>
    </source>
</evidence>
<dbReference type="GeneID" id="27985135"/>
<accession>A0A191T5N6</accession>
<evidence type="ECO:0000259" key="7">
    <source>
        <dbReference type="Pfam" id="PF04998"/>
    </source>
</evidence>
<feature type="binding site" evidence="6">
    <location>
        <position position="302"/>
    </location>
    <ligand>
        <name>Zn(2+)</name>
        <dbReference type="ChEBI" id="CHEBI:29105"/>
    </ligand>
</feature>
<evidence type="ECO:0000259" key="8">
    <source>
        <dbReference type="Pfam" id="PF05000"/>
    </source>
</evidence>
<dbReference type="PANTHER" id="PTHR34995:SF1">
    <property type="entry name" value="DNA-DIRECTED RNA POLYMERASE SUBUNIT BETA"/>
    <property type="match status" value="1"/>
</dbReference>
<dbReference type="Gene3D" id="1.10.274.100">
    <property type="entry name" value="RNA polymerase Rpb1, domain 3"/>
    <property type="match status" value="1"/>
</dbReference>
<dbReference type="Gene3D" id="1.10.1790.20">
    <property type="match status" value="1"/>
</dbReference>
<dbReference type="Pfam" id="PF05000">
    <property type="entry name" value="RNA_pol_Rpb1_4"/>
    <property type="match status" value="1"/>
</dbReference>
<dbReference type="Pfam" id="PF04998">
    <property type="entry name" value="RNA_pol_Rpb1_5"/>
    <property type="match status" value="1"/>
</dbReference>
<dbReference type="GO" id="GO:0009507">
    <property type="term" value="C:chloroplast"/>
    <property type="evidence" value="ECO:0007669"/>
    <property type="project" value="UniProtKB-SubCell"/>
</dbReference>
<dbReference type="InterPro" id="IPR042102">
    <property type="entry name" value="RNA_pol_Rpb1_3_sf"/>
</dbReference>
<dbReference type="GO" id="GO:0003677">
    <property type="term" value="F:DNA binding"/>
    <property type="evidence" value="ECO:0007669"/>
    <property type="project" value="UniProtKB-UniRule"/>
</dbReference>
<comment type="cofactor">
    <cofactor evidence="6">
        <name>Zn(2+)</name>
        <dbReference type="ChEBI" id="CHEBI:29105"/>
    </cofactor>
    <text evidence="6">Binds 1 Zn(2+) ion per subunit.</text>
</comment>
<gene>
    <name evidence="6 9" type="primary">rpoC2</name>
</gene>
<comment type="catalytic activity">
    <reaction evidence="6">
        <text>RNA(n) + a ribonucleoside 5'-triphosphate = RNA(n+1) + diphosphate</text>
        <dbReference type="Rhea" id="RHEA:21248"/>
        <dbReference type="Rhea" id="RHEA-COMP:14527"/>
        <dbReference type="Rhea" id="RHEA-COMP:17342"/>
        <dbReference type="ChEBI" id="CHEBI:33019"/>
        <dbReference type="ChEBI" id="CHEBI:61557"/>
        <dbReference type="ChEBI" id="CHEBI:140395"/>
        <dbReference type="EC" id="2.7.7.6"/>
    </reaction>
</comment>
<evidence type="ECO:0000256" key="1">
    <source>
        <dbReference type="ARBA" id="ARBA00022478"/>
    </source>
</evidence>
<feature type="binding site" evidence="6">
    <location>
        <position position="292"/>
    </location>
    <ligand>
        <name>Zn(2+)</name>
        <dbReference type="ChEBI" id="CHEBI:29105"/>
    </ligand>
</feature>
<dbReference type="GO" id="GO:0000428">
    <property type="term" value="C:DNA-directed RNA polymerase complex"/>
    <property type="evidence" value="ECO:0007669"/>
    <property type="project" value="UniProtKB-KW"/>
</dbReference>
<dbReference type="SUPFAM" id="SSF64484">
    <property type="entry name" value="beta and beta-prime subunits of DNA dependent RNA-polymerase"/>
    <property type="match status" value="1"/>
</dbReference>
<sequence>MPEQIKILFYNQSMDRPAMKQLISRLVGYLGVTSVAHILDHLKTLGFHYATESGISLGIDDLLTAPSKSWLIQDAENQALISDIHNRYGSIHAVEKLRQLIETWYITSEYLKQEMNPNFRITDPLNPVHLMSFSGARGSTSQVHQLVGMRGLMTDPQGQIIDLPIQNNLREGLSLTEYIISCYGARKGVVDTAVRTSDAGYLTRRLVEVVQHAVIRQTDCQTTKGIHFKNINKKINIFNFSSGRLIGRVLGDHIHINNRCIAKRNQDISTELVMKLVNSKQESFFIRSPLTCKNRHWICQLCYGWSLNHGDLVQIGEAVGIIAGQSIGEPGTQLTLRTFHTGGVFTGDIAEHIRSPFNGIVHFDSLMVKPTRTRHGHPAWICDNNLTVIIDSPGKKKSVLIPAHSLILIQNGKYIKSKQLIAEVRAQTSPLKEQVEKYIYSSFEGEMHWGNKINHEPAYMHSSLHIVNKSSHVWILEGIIDFSWNNKLLFYKDEDQVINNLSLAIRKLGLSKKNKKILININAQKTLNWQNNIKNSIRIKKNLDNFSVKTIYSHLIIDKYKILSHLISEKNIYLNKNKIDGLINQSLIKFSMFFLKNNTLINNHQIIATFDPSEFQVQSCGIIKYGTIEVDNQTKYYLNSEENKNQSSKIFFKIIQSGTIFWIPEEVFFINKPLSLIFVEDCSIIKSNTEISEGIYNKQEGLVQIKRKSHNLYQVSILPGKIYYPSQLQDVLKKHGKLYQNNEHIIDNIFANQPIYIQYFNTHKGKSFLLFRPAIEYYIHNNKNINQPLFITTLGKQKQIQLETIKYILYENGEYIQSSNNIQLIQKAIVIQIKDQLNFQEVEYSKIDIGIKTIANCYFQISIKNKMKLKSYSYIQKIYQKPSSLFSNNFNYLNNFIPEFTIDTNLIAKSKGIIRSLPVNSKKEYSFLIISNVQKIQIIFSKNEFQNPMILSSSEKNKLSLKDNININYKNNPKVYSIKFLKSTQFKWNNIGLIGYNYKNINHNILDFINPKYLLYYLYKNQFDNQLSNKLSGINLNWFFIDESLHIHSDYVFDKLFQNNQSYHVNNRILNNLIIKLGQLIIKGCLINNNDLLPISGQIISITEKNLVFRLANPYLATKNAIIHGNYGQAMQEGNNLITLIYERFKSRDIIQGLPKVEQLLEARPLNTVSLNLDNGFLDWSTDMNSFLGEKWSFIISTQIALEQSQIELVDQIQRVYQSQGVNISDKHLEIIVRQMTSRVHMIQDNISNIFLPGEIIDLLRAQRINRILHQPLYYKPLLIGITKASLNTYSFISEASFQETTRVLTKAAIKGRSDWLRGLKENVVLGGVIPAGTGSQEILCQIKIESNIKYNSQKNYKFIFNNNIEKKNINIKKNILLLNKKLIHKYLKLLSSYHSNTNNNFINY</sequence>
<dbReference type="InterPro" id="IPR038120">
    <property type="entry name" value="Rpb1_funnel_sf"/>
</dbReference>
<keyword evidence="9" id="KW-0150">Chloroplast</keyword>
<feature type="binding site" evidence="6">
    <location>
        <position position="299"/>
    </location>
    <ligand>
        <name>Zn(2+)</name>
        <dbReference type="ChEBI" id="CHEBI:29105"/>
    </ligand>
</feature>
<dbReference type="InterPro" id="IPR007083">
    <property type="entry name" value="RNA_pol_Rpb1_4"/>
</dbReference>
<evidence type="ECO:0000256" key="5">
    <source>
        <dbReference type="ARBA" id="ARBA00023163"/>
    </source>
</evidence>
<dbReference type="InterPro" id="IPR012756">
    <property type="entry name" value="DNA-dir_RpoC2_beta_pp"/>
</dbReference>
<keyword evidence="1 6" id="KW-0240">DNA-directed RNA polymerase</keyword>
<dbReference type="PANTHER" id="PTHR34995">
    <property type="entry name" value="DNA-DIRECTED RNA POLYMERASE SUBUNIT BETA"/>
    <property type="match status" value="1"/>
</dbReference>
<reference evidence="9" key="1">
    <citation type="journal article" date="2016" name="Front. Plant Sci.">
        <title>Comparative Chloroplast Genome Analyses of Streptophyte Green Algae Uncover Major Structural Alterations in the Klebsormidiophyceae, Coleochaetophyceae and Zygnematophyceae.</title>
        <authorList>
            <person name="Lemieux C."/>
            <person name="Otis C."/>
            <person name="Turmel M."/>
        </authorList>
    </citation>
    <scope>NUCLEOTIDE SEQUENCE</scope>
</reference>
<feature type="domain" description="RNA polymerase Rpb1" evidence="7">
    <location>
        <begin position="172"/>
        <end position="1287"/>
    </location>
</feature>
<feature type="binding site" evidence="6">
    <location>
        <position position="220"/>
    </location>
    <ligand>
        <name>Zn(2+)</name>
        <dbReference type="ChEBI" id="CHEBI:29105"/>
    </ligand>
</feature>
<keyword evidence="6" id="KW-0862">Zinc</keyword>
<dbReference type="InterPro" id="IPR007081">
    <property type="entry name" value="RNA_pol_Rpb1_5"/>
</dbReference>
<proteinExistence type="inferred from homology"/>
<dbReference type="GO" id="GO:0006351">
    <property type="term" value="P:DNA-templated transcription"/>
    <property type="evidence" value="ECO:0007669"/>
    <property type="project" value="UniProtKB-UniRule"/>
</dbReference>
<dbReference type="RefSeq" id="YP_009258705.1">
    <property type="nucleotide sequence ID" value="NC_030358.1"/>
</dbReference>
<evidence type="ECO:0000256" key="6">
    <source>
        <dbReference type="HAMAP-Rule" id="MF_01324"/>
    </source>
</evidence>
<comment type="similarity">
    <text evidence="6">Belongs to the RNA polymerase beta' chain family. RpoC2 subfamily.</text>
</comment>
<evidence type="ECO:0000256" key="3">
    <source>
        <dbReference type="ARBA" id="ARBA00022679"/>
    </source>
</evidence>
<dbReference type="EMBL" id="KU646493">
    <property type="protein sequence ID" value="ANI25710.1"/>
    <property type="molecule type" value="Genomic_DNA"/>
</dbReference>
<dbReference type="GO" id="GO:0008270">
    <property type="term" value="F:zinc ion binding"/>
    <property type="evidence" value="ECO:0007669"/>
    <property type="project" value="UniProtKB-UniRule"/>
</dbReference>
<dbReference type="CDD" id="cd02655">
    <property type="entry name" value="RNAP_beta'_C"/>
    <property type="match status" value="1"/>
</dbReference>
<geneLocation type="chloroplast" evidence="9"/>
<dbReference type="Gene3D" id="1.10.150.390">
    <property type="match status" value="1"/>
</dbReference>
<name>A0A191T5N6_COLSC</name>
<protein>
    <recommendedName>
        <fullName evidence="6">DNA-directed RNA polymerase subunit beta''</fullName>
        <ecNumber evidence="6">2.7.7.6</ecNumber>
    </recommendedName>
    <alternativeName>
        <fullName evidence="6">PEP</fullName>
    </alternativeName>
    <alternativeName>
        <fullName evidence="6">Plastid-encoded RNA polymerase subunit beta''</fullName>
        <shortName evidence="6">RNA polymerase subunit beta''</shortName>
    </alternativeName>
</protein>
<evidence type="ECO:0000313" key="9">
    <source>
        <dbReference type="EMBL" id="ANI25710.1"/>
    </source>
</evidence>